<gene>
    <name evidence="3" type="ORF">PRELSG_0001400</name>
</gene>
<feature type="region of interest" description="Disordered" evidence="1">
    <location>
        <begin position="399"/>
        <end position="424"/>
    </location>
</feature>
<keyword evidence="2" id="KW-0812">Transmembrane</keyword>
<feature type="transmembrane region" description="Helical" evidence="2">
    <location>
        <begin position="684"/>
        <end position="702"/>
    </location>
</feature>
<sequence length="703" mass="83945">MKISRAFYLFKFLPFYNFLKIIFVEAAEREYKSENSSHLESGKFCHFPSDLNHCSCKLFEDLESSRDTIISIVLSKFDNFNYQEKKSSLQDLEYLGNYIKNLLLLNEGNSSVDLFQYIFICVVFELERRYVEISIDIKSWEREWVSLCVIKKERICEMEHNNWHIMMDEMIYKFKHTKILENMDNKYLKYLWMKWFEIMRTYYMQRQRDLIELFVDEIRRRSLPLNYVNYYSSYNSLWEKYKLFYNHTFSNYLWTSRKKWLELISESNRINSKKQESSSKSIESNIMEQNTIHNPFYLTEQVEELLNEKMIGQLKGQTLKLTEGQIKESINPVEKLKEQVIKQLKEKDSESTIEQMKALVLVHTIKKPKKQILRKIEKGAGQIKRNEADSILGAMTKKVQKEKEIEEQQKKRSELTETKNSSHELRKLQGHMFSQITRQSPEKTEEHVNYTEIGHKLRIKQENTHDNIPEKISKRHSRMESKIQKGTSNKIEWGTQETEEYNKRIDMNTMNNIEKEKIQRYTSEQVIKQEQIQEYMNRQIQKRTPTNIKENMHEQISGTKSEKNEECIKLEKPTISLTDIVKRKKRQTTKQIEEKAAEQEQGTISQEIKQNFSIKMKKQISNKLENQIPMHATEVKEVDTSKTAKKSAKTILTRRSERISEETLGIMQELTIQHILSVIPLPRLVPFKVLTLLIVIVYMYVFN</sequence>
<evidence type="ECO:0000313" key="4">
    <source>
        <dbReference type="Proteomes" id="UP000220158"/>
    </source>
</evidence>
<proteinExistence type="predicted"/>
<dbReference type="AlphaFoldDB" id="A0A1J1GKP9"/>
<reference evidence="3 4" key="1">
    <citation type="submission" date="2015-04" db="EMBL/GenBank/DDBJ databases">
        <authorList>
            <consortium name="Pathogen Informatics"/>
        </authorList>
    </citation>
    <scope>NUCLEOTIDE SEQUENCE [LARGE SCALE GENOMIC DNA]</scope>
    <source>
        <strain evidence="3 4">SGS1</strain>
    </source>
</reference>
<dbReference type="GeneID" id="39733915"/>
<dbReference type="VEuPathDB" id="PlasmoDB:PRELSG_0001400"/>
<dbReference type="RefSeq" id="XP_028531354.1">
    <property type="nucleotide sequence ID" value="XM_028677812.1"/>
</dbReference>
<keyword evidence="2" id="KW-1133">Transmembrane helix</keyword>
<dbReference type="EMBL" id="CVMU01000474">
    <property type="protein sequence ID" value="CRG85779.1"/>
    <property type="molecule type" value="Genomic_DNA"/>
</dbReference>
<organism evidence="3 4">
    <name type="scientific">Plasmodium relictum</name>
    <dbReference type="NCBI Taxonomy" id="85471"/>
    <lineage>
        <taxon>Eukaryota</taxon>
        <taxon>Sar</taxon>
        <taxon>Alveolata</taxon>
        <taxon>Apicomplexa</taxon>
        <taxon>Aconoidasida</taxon>
        <taxon>Haemosporida</taxon>
        <taxon>Plasmodiidae</taxon>
        <taxon>Plasmodium</taxon>
        <taxon>Plasmodium (Haemamoeba)</taxon>
    </lineage>
</organism>
<dbReference type="Proteomes" id="UP000220158">
    <property type="component" value="Unassembled WGS sequence"/>
</dbReference>
<dbReference type="KEGG" id="prel:PRELSG_0001400"/>
<name>A0A1J1GKP9_PLARL</name>
<evidence type="ECO:0000256" key="2">
    <source>
        <dbReference type="SAM" id="Phobius"/>
    </source>
</evidence>
<keyword evidence="4" id="KW-1185">Reference proteome</keyword>
<keyword evidence="2" id="KW-0472">Membrane</keyword>
<evidence type="ECO:0000256" key="1">
    <source>
        <dbReference type="SAM" id="MobiDB-lite"/>
    </source>
</evidence>
<protein>
    <submittedName>
        <fullName evidence="3">Uncharacterized protein</fullName>
    </submittedName>
</protein>
<evidence type="ECO:0000313" key="3">
    <source>
        <dbReference type="EMBL" id="CRG85779.1"/>
    </source>
</evidence>
<accession>A0A1J1GKP9</accession>